<evidence type="ECO:0000313" key="7">
    <source>
        <dbReference type="Proteomes" id="UP000599523"/>
    </source>
</evidence>
<evidence type="ECO:0000256" key="1">
    <source>
        <dbReference type="ARBA" id="ARBA00004141"/>
    </source>
</evidence>
<proteinExistence type="predicted"/>
<feature type="transmembrane region" description="Helical" evidence="5">
    <location>
        <begin position="54"/>
        <end position="74"/>
    </location>
</feature>
<dbReference type="GO" id="GO:0030255">
    <property type="term" value="P:protein secretion by the type IV secretion system"/>
    <property type="evidence" value="ECO:0007669"/>
    <property type="project" value="InterPro"/>
</dbReference>
<feature type="transmembrane region" description="Helical" evidence="5">
    <location>
        <begin position="148"/>
        <end position="168"/>
    </location>
</feature>
<feature type="transmembrane region" description="Helical" evidence="5">
    <location>
        <begin position="29"/>
        <end position="48"/>
    </location>
</feature>
<dbReference type="Proteomes" id="UP000599523">
    <property type="component" value="Unassembled WGS sequence"/>
</dbReference>
<dbReference type="GO" id="GO:0016020">
    <property type="term" value="C:membrane"/>
    <property type="evidence" value="ECO:0007669"/>
    <property type="project" value="UniProtKB-SubCell"/>
</dbReference>
<evidence type="ECO:0000313" key="6">
    <source>
        <dbReference type="EMBL" id="NMG04113.1"/>
    </source>
</evidence>
<gene>
    <name evidence="6" type="ORF">GPA21_14230</name>
</gene>
<name>A0A972FEL7_9RHOO</name>
<accession>A0A972FEL7</accession>
<dbReference type="RefSeq" id="WP_168988799.1">
    <property type="nucleotide sequence ID" value="NZ_CAWPHM010000325.1"/>
</dbReference>
<dbReference type="Pfam" id="PF04610">
    <property type="entry name" value="TrbL"/>
    <property type="match status" value="1"/>
</dbReference>
<feature type="transmembrane region" description="Helical" evidence="5">
    <location>
        <begin position="245"/>
        <end position="263"/>
    </location>
</feature>
<keyword evidence="2 5" id="KW-0812">Transmembrane</keyword>
<feature type="transmembrane region" description="Helical" evidence="5">
    <location>
        <begin position="205"/>
        <end position="225"/>
    </location>
</feature>
<dbReference type="EMBL" id="WTVM01000095">
    <property type="protein sequence ID" value="NMG04113.1"/>
    <property type="molecule type" value="Genomic_DNA"/>
</dbReference>
<evidence type="ECO:0000256" key="5">
    <source>
        <dbReference type="SAM" id="Phobius"/>
    </source>
</evidence>
<evidence type="ECO:0000256" key="2">
    <source>
        <dbReference type="ARBA" id="ARBA00022692"/>
    </source>
</evidence>
<reference evidence="6" key="1">
    <citation type="submission" date="2019-12" db="EMBL/GenBank/DDBJ databases">
        <title>Comparative genomics gives insights into the taxonomy of the Azoarcus-Aromatoleum group and reveals separate origins of nif in the plant-associated Azoarcus and non-plant-associated Aromatoleum sub-groups.</title>
        <authorList>
            <person name="Lafos M."/>
            <person name="Maluk M."/>
            <person name="Batista M."/>
            <person name="Junghare M."/>
            <person name="Carmona M."/>
            <person name="Faoro H."/>
            <person name="Cruz L.M."/>
            <person name="Battistoni F."/>
            <person name="De Souza E."/>
            <person name="Pedrosa F."/>
            <person name="Chen W.-M."/>
            <person name="Poole P.S."/>
            <person name="Dixon R.A."/>
            <person name="James E.K."/>
        </authorList>
    </citation>
    <scope>NUCLEOTIDE SEQUENCE</scope>
    <source>
        <strain evidence="6">NSC3</strain>
    </source>
</reference>
<sequence>MTPAETLPAIIDGLRAAADPSLLAAEGRWLLHGLLLITVTWTALLNLLKHDGPSQLIADAIRIIFVWGLVSAALMNDSAMLKTMAAGWDALAARLNPNADVVSALGRMFEAAASVWRGEPAAAPTPEGGWVDRLLASIYAAGGQLANYAYGLLIALLIVGAAIIYVGVYVLAQVLVSISLVFAPILLPWLLVSQMSFLATGWLQFTIKAGMTQALAALMLSMTWGFVENARQMVLDAAGDAGINFVAYSMAMLIMMLLAFLMMQVPGIANGLVSGFNSATFSIGAAGQSAGRMVNHSPGRAHQAGAWLAGKLGGNPGNPGGKR</sequence>
<feature type="transmembrane region" description="Helical" evidence="5">
    <location>
        <begin position="174"/>
        <end position="193"/>
    </location>
</feature>
<evidence type="ECO:0000256" key="4">
    <source>
        <dbReference type="ARBA" id="ARBA00023136"/>
    </source>
</evidence>
<keyword evidence="7" id="KW-1185">Reference proteome</keyword>
<comment type="caution">
    <text evidence="6">The sequence shown here is derived from an EMBL/GenBank/DDBJ whole genome shotgun (WGS) entry which is preliminary data.</text>
</comment>
<organism evidence="6 7">
    <name type="scientific">Azoarcus taiwanensis</name>
    <dbReference type="NCBI Taxonomy" id="666964"/>
    <lineage>
        <taxon>Bacteria</taxon>
        <taxon>Pseudomonadati</taxon>
        <taxon>Pseudomonadota</taxon>
        <taxon>Betaproteobacteria</taxon>
        <taxon>Rhodocyclales</taxon>
        <taxon>Zoogloeaceae</taxon>
        <taxon>Azoarcus</taxon>
    </lineage>
</organism>
<keyword evidence="4 5" id="KW-0472">Membrane</keyword>
<dbReference type="InterPro" id="IPR007688">
    <property type="entry name" value="Conjugal_tfr_TrbL/VirB6"/>
</dbReference>
<evidence type="ECO:0000256" key="3">
    <source>
        <dbReference type="ARBA" id="ARBA00022989"/>
    </source>
</evidence>
<keyword evidence="3 5" id="KW-1133">Transmembrane helix</keyword>
<dbReference type="AlphaFoldDB" id="A0A972FEL7"/>
<comment type="subcellular location">
    <subcellularLocation>
        <location evidence="1">Membrane</location>
        <topology evidence="1">Multi-pass membrane protein</topology>
    </subcellularLocation>
</comment>
<evidence type="ECO:0008006" key="8">
    <source>
        <dbReference type="Google" id="ProtNLM"/>
    </source>
</evidence>
<protein>
    <recommendedName>
        <fullName evidence="8">Conjugal transfer protein TrbL</fullName>
    </recommendedName>
</protein>